<evidence type="ECO:0000256" key="1">
    <source>
        <dbReference type="ARBA" id="ARBA00008642"/>
    </source>
</evidence>
<name>A0ABW4YQD4_9BACL</name>
<dbReference type="Proteomes" id="UP001597362">
    <property type="component" value="Unassembled WGS sequence"/>
</dbReference>
<organism evidence="12 13">
    <name type="scientific">Paenibacillus yanchengensis</name>
    <dbReference type="NCBI Taxonomy" id="2035833"/>
    <lineage>
        <taxon>Bacteria</taxon>
        <taxon>Bacillati</taxon>
        <taxon>Bacillota</taxon>
        <taxon>Bacilli</taxon>
        <taxon>Bacillales</taxon>
        <taxon>Paenibacillaceae</taxon>
        <taxon>Paenibacillus</taxon>
    </lineage>
</organism>
<feature type="region of interest" description="ACP-binding" evidence="9">
    <location>
        <begin position="259"/>
        <end position="263"/>
    </location>
</feature>
<dbReference type="InterPro" id="IPR016039">
    <property type="entry name" value="Thiolase-like"/>
</dbReference>
<dbReference type="Gene3D" id="3.40.47.10">
    <property type="match status" value="1"/>
</dbReference>
<evidence type="ECO:0000259" key="10">
    <source>
        <dbReference type="Pfam" id="PF08541"/>
    </source>
</evidence>
<evidence type="ECO:0000313" key="12">
    <source>
        <dbReference type="EMBL" id="MFD2117961.1"/>
    </source>
</evidence>
<dbReference type="PANTHER" id="PTHR34069">
    <property type="entry name" value="3-OXOACYL-[ACYL-CARRIER-PROTEIN] SYNTHASE 3"/>
    <property type="match status" value="1"/>
</dbReference>
<feature type="domain" description="Beta-ketoacyl-[acyl-carrier-protein] synthase III C-terminal" evidence="10">
    <location>
        <begin position="242"/>
        <end position="331"/>
    </location>
</feature>
<keyword evidence="5 9" id="KW-0276">Fatty acid metabolism</keyword>
<proteinExistence type="inferred from homology"/>
<feature type="active site" evidence="9">
    <location>
        <position position="258"/>
    </location>
</feature>
<dbReference type="EMBL" id="JBHUHO010000048">
    <property type="protein sequence ID" value="MFD2117961.1"/>
    <property type="molecule type" value="Genomic_DNA"/>
</dbReference>
<comment type="catalytic activity">
    <reaction evidence="9">
        <text>malonyl-[ACP] + acetyl-CoA + H(+) = 3-oxobutanoyl-[ACP] + CO2 + CoA</text>
        <dbReference type="Rhea" id="RHEA:12080"/>
        <dbReference type="Rhea" id="RHEA-COMP:9623"/>
        <dbReference type="Rhea" id="RHEA-COMP:9625"/>
        <dbReference type="ChEBI" id="CHEBI:15378"/>
        <dbReference type="ChEBI" id="CHEBI:16526"/>
        <dbReference type="ChEBI" id="CHEBI:57287"/>
        <dbReference type="ChEBI" id="CHEBI:57288"/>
        <dbReference type="ChEBI" id="CHEBI:78449"/>
        <dbReference type="ChEBI" id="CHEBI:78450"/>
        <dbReference type="EC" id="2.3.1.180"/>
    </reaction>
</comment>
<evidence type="ECO:0000256" key="6">
    <source>
        <dbReference type="ARBA" id="ARBA00023098"/>
    </source>
</evidence>
<dbReference type="InterPro" id="IPR013751">
    <property type="entry name" value="ACP_syn_III_N"/>
</dbReference>
<comment type="subcellular location">
    <subcellularLocation>
        <location evidence="9">Cytoplasm</location>
    </subcellularLocation>
</comment>
<dbReference type="NCBIfam" id="NF006829">
    <property type="entry name" value="PRK09352.1"/>
    <property type="match status" value="1"/>
</dbReference>
<dbReference type="CDD" id="cd00830">
    <property type="entry name" value="KAS_III"/>
    <property type="match status" value="1"/>
</dbReference>
<reference evidence="13" key="1">
    <citation type="journal article" date="2019" name="Int. J. Syst. Evol. Microbiol.">
        <title>The Global Catalogue of Microorganisms (GCM) 10K type strain sequencing project: providing services to taxonomists for standard genome sequencing and annotation.</title>
        <authorList>
            <consortium name="The Broad Institute Genomics Platform"/>
            <consortium name="The Broad Institute Genome Sequencing Center for Infectious Disease"/>
            <person name="Wu L."/>
            <person name="Ma J."/>
        </authorList>
    </citation>
    <scope>NUCLEOTIDE SEQUENCE [LARGE SCALE GENOMIC DNA]</scope>
    <source>
        <strain evidence="13">GH52</strain>
    </source>
</reference>
<comment type="pathway">
    <text evidence="9">Lipid metabolism; fatty acid biosynthesis.</text>
</comment>
<gene>
    <name evidence="9" type="primary">fabH</name>
    <name evidence="12" type="ORF">ACFSJH_19705</name>
</gene>
<comment type="subunit">
    <text evidence="9">Homodimer.</text>
</comment>
<evidence type="ECO:0000256" key="7">
    <source>
        <dbReference type="ARBA" id="ARBA00023160"/>
    </source>
</evidence>
<keyword evidence="9" id="KW-0511">Multifunctional enzyme</keyword>
<evidence type="ECO:0000256" key="3">
    <source>
        <dbReference type="ARBA" id="ARBA00022516"/>
    </source>
</evidence>
<keyword evidence="8 9" id="KW-0012">Acyltransferase</keyword>
<dbReference type="HAMAP" id="MF_01815">
    <property type="entry name" value="FabH"/>
    <property type="match status" value="1"/>
</dbReference>
<dbReference type="PANTHER" id="PTHR34069:SF2">
    <property type="entry name" value="BETA-KETOACYL-[ACYL-CARRIER-PROTEIN] SYNTHASE III"/>
    <property type="match status" value="1"/>
</dbReference>
<feature type="domain" description="Beta-ketoacyl-[acyl-carrier-protein] synthase III N-terminal" evidence="11">
    <location>
        <begin position="114"/>
        <end position="193"/>
    </location>
</feature>
<dbReference type="Pfam" id="PF08545">
    <property type="entry name" value="ACP_syn_III"/>
    <property type="match status" value="1"/>
</dbReference>
<dbReference type="RefSeq" id="WP_377775410.1">
    <property type="nucleotide sequence ID" value="NZ_JBHUHO010000048.1"/>
</dbReference>
<dbReference type="EC" id="2.3.1.180" evidence="9"/>
<feature type="active site" evidence="9">
    <location>
        <position position="120"/>
    </location>
</feature>
<dbReference type="NCBIfam" id="TIGR00747">
    <property type="entry name" value="fabH"/>
    <property type="match status" value="1"/>
</dbReference>
<accession>A0ABW4YQD4</accession>
<evidence type="ECO:0000256" key="8">
    <source>
        <dbReference type="ARBA" id="ARBA00023315"/>
    </source>
</evidence>
<comment type="caution">
    <text evidence="12">The sequence shown here is derived from an EMBL/GenBank/DDBJ whole genome shotgun (WGS) entry which is preliminary data.</text>
</comment>
<dbReference type="Pfam" id="PF08541">
    <property type="entry name" value="ACP_syn_III_C"/>
    <property type="match status" value="1"/>
</dbReference>
<evidence type="ECO:0000256" key="4">
    <source>
        <dbReference type="ARBA" id="ARBA00022679"/>
    </source>
</evidence>
<evidence type="ECO:0000259" key="11">
    <source>
        <dbReference type="Pfam" id="PF08545"/>
    </source>
</evidence>
<protein>
    <recommendedName>
        <fullName evidence="9">Beta-ketoacyl-[acyl-carrier-protein] synthase III</fullName>
        <shortName evidence="9">Beta-ketoacyl-ACP synthase III</shortName>
        <shortName evidence="9">KAS III</shortName>
        <ecNumber evidence="9">2.3.1.180</ecNumber>
    </recommendedName>
    <alternativeName>
        <fullName evidence="9">3-oxoacyl-[acyl-carrier-protein] synthase 3</fullName>
    </alternativeName>
    <alternativeName>
        <fullName evidence="9">3-oxoacyl-[acyl-carrier-protein] synthase III</fullName>
    </alternativeName>
</protein>
<evidence type="ECO:0000313" key="13">
    <source>
        <dbReference type="Proteomes" id="UP001597362"/>
    </source>
</evidence>
<comment type="similarity">
    <text evidence="1 9">Belongs to the thiolase-like superfamily. FabH family.</text>
</comment>
<comment type="function">
    <text evidence="9">Catalyzes the condensation reaction of fatty acid synthesis by the addition to an acyl acceptor of two carbons from malonyl-ACP. Catalyzes the first condensation reaction which initiates fatty acid synthesis and may therefore play a role in governing the total rate of fatty acid production. Possesses both acetoacetyl-ACP synthase and acetyl transacylase activities. Its substrate specificity determines the biosynthesis of branched-chain and/or straight-chain of fatty acids.</text>
</comment>
<keyword evidence="2 9" id="KW-0963">Cytoplasm</keyword>
<keyword evidence="7 9" id="KW-0275">Fatty acid biosynthesis</keyword>
<feature type="active site" evidence="9">
    <location>
        <position position="288"/>
    </location>
</feature>
<evidence type="ECO:0000256" key="2">
    <source>
        <dbReference type="ARBA" id="ARBA00022490"/>
    </source>
</evidence>
<dbReference type="InterPro" id="IPR004655">
    <property type="entry name" value="FabH"/>
</dbReference>
<dbReference type="SUPFAM" id="SSF53901">
    <property type="entry name" value="Thiolase-like"/>
    <property type="match status" value="1"/>
</dbReference>
<evidence type="ECO:0000256" key="5">
    <source>
        <dbReference type="ARBA" id="ARBA00022832"/>
    </source>
</evidence>
<keyword evidence="3 9" id="KW-0444">Lipid biosynthesis</keyword>
<sequence length="331" mass="36110">MTKTTPPFSTARITAIGTYTPDRVLTNEELEQMIETSDEWIVKRTGIRTRRIAAEQEFTSDLIFAAIENMLSRYPVELSDVDYIIVATSTPDTIFPSMAARVQAKFSIAQCGAIDVSAACAGFTASIQLANSLLLSGVYKKILVVGADAMSKITDYTDRSTCILFGDGAGAIVMEYTTDQPGCLLASFSRTDGNGGHQVYLSQLAPTIEQTPIQTNGKIVQNGREVYRWAVTNVSKGIQQLLADHEYTIDDIDWFVPHSANMRIVEAILERTGIPREKTLTSMEQFGNTSAASIPLALDQAVQQGIVKQGDNLLLYGFGGGLTEAAVFIRW</sequence>
<comment type="domain">
    <text evidence="9">The last Arg residue of the ACP-binding site is essential for the weak association between ACP/AcpP and FabH.</text>
</comment>
<keyword evidence="13" id="KW-1185">Reference proteome</keyword>
<dbReference type="InterPro" id="IPR013747">
    <property type="entry name" value="ACP_syn_III_C"/>
</dbReference>
<evidence type="ECO:0000256" key="9">
    <source>
        <dbReference type="HAMAP-Rule" id="MF_01815"/>
    </source>
</evidence>
<keyword evidence="4 9" id="KW-0808">Transferase</keyword>
<keyword evidence="6 9" id="KW-0443">Lipid metabolism</keyword>